<evidence type="ECO:0000256" key="2">
    <source>
        <dbReference type="ARBA" id="ARBA00022473"/>
    </source>
</evidence>
<name>A0A9E7FE88_9LILI</name>
<evidence type="ECO:0000256" key="1">
    <source>
        <dbReference type="ARBA" id="ARBA00005416"/>
    </source>
</evidence>
<feature type="region of interest" description="Disordered" evidence="4">
    <location>
        <begin position="331"/>
        <end position="371"/>
    </location>
</feature>
<accession>A0A9E7FE88</accession>
<evidence type="ECO:0000256" key="4">
    <source>
        <dbReference type="SAM" id="MobiDB-lite"/>
    </source>
</evidence>
<dbReference type="EMBL" id="CP097505">
    <property type="protein sequence ID" value="URD94329.1"/>
    <property type="molecule type" value="Genomic_DNA"/>
</dbReference>
<dbReference type="Proteomes" id="UP001055439">
    <property type="component" value="Chromosome 3"/>
</dbReference>
<dbReference type="PANTHER" id="PTHR34359">
    <property type="entry name" value="CLAVATA3/ESR (CLE)-RELATED PROTEIN 10"/>
    <property type="match status" value="1"/>
</dbReference>
<keyword evidence="3" id="KW-0221">Differentiation</keyword>
<protein>
    <submittedName>
        <fullName evidence="5">Uncharacterized protein</fullName>
    </submittedName>
</protein>
<reference evidence="5" key="1">
    <citation type="submission" date="2022-05" db="EMBL/GenBank/DDBJ databases">
        <title>The Musa troglodytarum L. genome provides insights into the mechanism of non-climacteric behaviour and enrichment of carotenoids.</title>
        <authorList>
            <person name="Wang J."/>
        </authorList>
    </citation>
    <scope>NUCLEOTIDE SEQUENCE</scope>
    <source>
        <tissue evidence="5">Leaf</tissue>
    </source>
</reference>
<proteinExistence type="inferred from homology"/>
<feature type="region of interest" description="Disordered" evidence="4">
    <location>
        <begin position="434"/>
        <end position="460"/>
    </location>
</feature>
<evidence type="ECO:0000256" key="3">
    <source>
        <dbReference type="ARBA" id="ARBA00022782"/>
    </source>
</evidence>
<feature type="compositionally biased region" description="Basic and acidic residues" evidence="4">
    <location>
        <begin position="440"/>
        <end position="450"/>
    </location>
</feature>
<sequence length="460" mass="50669">MVSVESCLGSSSGSALRRRNLLSRSHNKQPLVDDRTNQHVNEQVRQPECDSHLAVVKVLPSRGMFRIFAFRSSLLDCDSHLASLDGLLKILNSNRDIKNVTTLAMDAKLLSVHGLVVANHDLKKTEASVHVDVSDKVLVAASLHMIARAEQNWLDPLNVDSDDDIWQGSDDNEFAAKEIESDSAVETLPDEDAVIFNKVDHEDDEMNEDDEDGEEHDDYATIAGENDAGFSGGTEGYNIDRPNFLLPMEHRDEHLQTSMVELDVRDESCTSYEGLHGADSCGFANIVVASTRIYSVSYRTHAPEWSVWYQLFFLTVYPVAGSRCNGLSTPGPSLQGGLLPPPSNSELFPPELKKRAMESHPSSSTAAAATPPPRPVLIAVLVLATFQIAVAMVHEAELARLCIHYLHQHEESSTSSPHHMPSWCSQILQSLLPPPPPDEVDPRYGVEKRLVPTGPNPLHN</sequence>
<dbReference type="PANTHER" id="PTHR34359:SF5">
    <property type="entry name" value="CLAVATA3_ESR (CLE)-RELATED PROTEIN 9"/>
    <property type="match status" value="1"/>
</dbReference>
<dbReference type="InterPro" id="IPR039618">
    <property type="entry name" value="CLE9-13"/>
</dbReference>
<keyword evidence="6" id="KW-1185">Reference proteome</keyword>
<gene>
    <name evidence="5" type="ORF">MUK42_33470</name>
</gene>
<evidence type="ECO:0000313" key="6">
    <source>
        <dbReference type="Proteomes" id="UP001055439"/>
    </source>
</evidence>
<comment type="similarity">
    <text evidence="1">Belongs to the CLV3/ESR signal peptide family.</text>
</comment>
<dbReference type="AlphaFoldDB" id="A0A9E7FE88"/>
<organism evidence="5 6">
    <name type="scientific">Musa troglodytarum</name>
    <name type="common">fe'i banana</name>
    <dbReference type="NCBI Taxonomy" id="320322"/>
    <lineage>
        <taxon>Eukaryota</taxon>
        <taxon>Viridiplantae</taxon>
        <taxon>Streptophyta</taxon>
        <taxon>Embryophyta</taxon>
        <taxon>Tracheophyta</taxon>
        <taxon>Spermatophyta</taxon>
        <taxon>Magnoliopsida</taxon>
        <taxon>Liliopsida</taxon>
        <taxon>Zingiberales</taxon>
        <taxon>Musaceae</taxon>
        <taxon>Musa</taxon>
    </lineage>
</organism>
<dbReference type="GO" id="GO:0030154">
    <property type="term" value="P:cell differentiation"/>
    <property type="evidence" value="ECO:0007669"/>
    <property type="project" value="UniProtKB-KW"/>
</dbReference>
<keyword evidence="2" id="KW-0217">Developmental protein</keyword>
<feature type="compositionally biased region" description="Low complexity" evidence="4">
    <location>
        <begin position="359"/>
        <end position="369"/>
    </location>
</feature>
<evidence type="ECO:0000313" key="5">
    <source>
        <dbReference type="EMBL" id="URD94329.1"/>
    </source>
</evidence>